<organism evidence="2 3">
    <name type="scientific">Malassezia equina</name>
    <dbReference type="NCBI Taxonomy" id="1381935"/>
    <lineage>
        <taxon>Eukaryota</taxon>
        <taxon>Fungi</taxon>
        <taxon>Dikarya</taxon>
        <taxon>Basidiomycota</taxon>
        <taxon>Ustilaginomycotina</taxon>
        <taxon>Malasseziomycetes</taxon>
        <taxon>Malasseziales</taxon>
        <taxon>Malasseziaceae</taxon>
        <taxon>Malassezia</taxon>
    </lineage>
</organism>
<feature type="compositionally biased region" description="Low complexity" evidence="1">
    <location>
        <begin position="32"/>
        <end position="48"/>
    </location>
</feature>
<dbReference type="AlphaFoldDB" id="A0AAF0J1J1"/>
<accession>A0AAF0J1J1</accession>
<feature type="compositionally biased region" description="Low complexity" evidence="1">
    <location>
        <begin position="168"/>
        <end position="183"/>
    </location>
</feature>
<evidence type="ECO:0000313" key="2">
    <source>
        <dbReference type="EMBL" id="WFD24533.1"/>
    </source>
</evidence>
<evidence type="ECO:0000256" key="1">
    <source>
        <dbReference type="SAM" id="MobiDB-lite"/>
    </source>
</evidence>
<reference evidence="2" key="1">
    <citation type="submission" date="2023-03" db="EMBL/GenBank/DDBJ databases">
        <title>Mating type loci evolution in Malassezia.</title>
        <authorList>
            <person name="Coelho M.A."/>
        </authorList>
    </citation>
    <scope>NUCLEOTIDE SEQUENCE</scope>
    <source>
        <strain evidence="2">CBS 12830</strain>
    </source>
</reference>
<name>A0AAF0J1J1_9BASI</name>
<feature type="region of interest" description="Disordered" evidence="1">
    <location>
        <begin position="1"/>
        <end position="214"/>
    </location>
</feature>
<feature type="compositionally biased region" description="Basic and acidic residues" evidence="1">
    <location>
        <begin position="196"/>
        <end position="208"/>
    </location>
</feature>
<dbReference type="Proteomes" id="UP001214415">
    <property type="component" value="Chromosome 7"/>
</dbReference>
<feature type="compositionally biased region" description="Low complexity" evidence="1">
    <location>
        <begin position="56"/>
        <end position="73"/>
    </location>
</feature>
<proteinExistence type="predicted"/>
<protein>
    <submittedName>
        <fullName evidence="2">Uncharacterized protein</fullName>
    </submittedName>
</protein>
<keyword evidence="3" id="KW-1185">Reference proteome</keyword>
<sequence>MYGDDREPWTLPPGRYPVYEGSTPREIPHPGLSRLPVPVVSPRPMGVARRGGGAQGVPEAQQEVPEAQQGVPEAQQEGEVPQQEAHPALQVAPVTHQEAHQAHQEATQDQGQAQQQPQLAHQEGQSAHQDTTQVQGQAQEVQAETNHPTQTTPPTHHDHLRPSQGAFSGDSSLSDPPSDLSVSEGSESQAPTFDPTTDRDATPEERACFPRGVPPSLAERVRTVGALAAHRQLATAHIEEVLIELQNHGLDTDEGLLALYLQVVASRTVYTALPGKWQRSMRKALDGLCAYQVQHGSHLVELMILLLPKLGVFPGLAQSQTDDERDAELARLEAYPGPQWKALIQQTVERGVGAILADFLEGWGGPTEGEAHAQEAAQQRVGDLVYRSW</sequence>
<dbReference type="EMBL" id="CP119906">
    <property type="protein sequence ID" value="WFD24533.1"/>
    <property type="molecule type" value="Genomic_DNA"/>
</dbReference>
<feature type="compositionally biased region" description="Polar residues" evidence="1">
    <location>
        <begin position="184"/>
        <end position="195"/>
    </location>
</feature>
<feature type="compositionally biased region" description="Low complexity" evidence="1">
    <location>
        <begin position="104"/>
        <end position="154"/>
    </location>
</feature>
<gene>
    <name evidence="2" type="ORF">MEQU1_003235</name>
</gene>
<evidence type="ECO:0000313" key="3">
    <source>
        <dbReference type="Proteomes" id="UP001214415"/>
    </source>
</evidence>